<dbReference type="PANTHER" id="PTHR43252:SF6">
    <property type="entry name" value="NEGATIVE TRANSCRIPTION REGULATOR PADR"/>
    <property type="match status" value="1"/>
</dbReference>
<evidence type="ECO:0000259" key="1">
    <source>
        <dbReference type="Pfam" id="PF03551"/>
    </source>
</evidence>
<gene>
    <name evidence="3" type="ORF">MKY91_19880</name>
</gene>
<proteinExistence type="predicted"/>
<dbReference type="SUPFAM" id="SSF46785">
    <property type="entry name" value="Winged helix' DNA-binding domain"/>
    <property type="match status" value="1"/>
</dbReference>
<dbReference type="Proteomes" id="UP001418796">
    <property type="component" value="Unassembled WGS sequence"/>
</dbReference>
<organism evidence="3 4">
    <name type="scientific">Alkalicoccobacillus gibsonii</name>
    <dbReference type="NCBI Taxonomy" id="79881"/>
    <lineage>
        <taxon>Bacteria</taxon>
        <taxon>Bacillati</taxon>
        <taxon>Bacillota</taxon>
        <taxon>Bacilli</taxon>
        <taxon>Bacillales</taxon>
        <taxon>Bacillaceae</taxon>
        <taxon>Alkalicoccobacillus</taxon>
    </lineage>
</organism>
<dbReference type="InterPro" id="IPR036390">
    <property type="entry name" value="WH_DNA-bd_sf"/>
</dbReference>
<dbReference type="Gene3D" id="1.10.10.10">
    <property type="entry name" value="Winged helix-like DNA-binding domain superfamily/Winged helix DNA-binding domain"/>
    <property type="match status" value="1"/>
</dbReference>
<dbReference type="InterPro" id="IPR005149">
    <property type="entry name" value="Tscrpt_reg_PadR_N"/>
</dbReference>
<sequence>MSLRYALLGIISKKPATGYDVVRIFKEQMVYFWNSTHSQIYTELNRMDQESLIDHELVIQQNSPNKKIYSLTDQGRKELVRWMMEQPLKPAKIKDEFLIKAAAFNVLSLPEMIQLVDEVIKRETRVHEMTVQWKDQYMNGEESDTGTILTLEYGIRYSKMYLEWCEWAKAYLEQFYKENDK</sequence>
<feature type="domain" description="Transcription regulator PadR N-terminal" evidence="1">
    <location>
        <begin position="7"/>
        <end position="79"/>
    </location>
</feature>
<dbReference type="Pfam" id="PF10400">
    <property type="entry name" value="Vir_act_alpha_C"/>
    <property type="match status" value="1"/>
</dbReference>
<dbReference type="Gene3D" id="6.10.140.190">
    <property type="match status" value="1"/>
</dbReference>
<dbReference type="EMBL" id="JBCITK010000001">
    <property type="protein sequence ID" value="MEN0645430.1"/>
    <property type="molecule type" value="Genomic_DNA"/>
</dbReference>
<protein>
    <submittedName>
        <fullName evidence="3">PadR family transcriptional regulator</fullName>
    </submittedName>
</protein>
<name>A0ABU9VNE1_9BACI</name>
<accession>A0ABU9VNE1</accession>
<evidence type="ECO:0000313" key="4">
    <source>
        <dbReference type="Proteomes" id="UP001418796"/>
    </source>
</evidence>
<evidence type="ECO:0000313" key="3">
    <source>
        <dbReference type="EMBL" id="MEN0645430.1"/>
    </source>
</evidence>
<feature type="domain" description="Transcription regulator PadR C-terminal" evidence="2">
    <location>
        <begin position="93"/>
        <end position="173"/>
    </location>
</feature>
<keyword evidence="4" id="KW-1185">Reference proteome</keyword>
<evidence type="ECO:0000259" key="2">
    <source>
        <dbReference type="Pfam" id="PF10400"/>
    </source>
</evidence>
<dbReference type="InterPro" id="IPR036388">
    <property type="entry name" value="WH-like_DNA-bd_sf"/>
</dbReference>
<dbReference type="InterPro" id="IPR018309">
    <property type="entry name" value="Tscrpt_reg_PadR_C"/>
</dbReference>
<dbReference type="Pfam" id="PF03551">
    <property type="entry name" value="PadR"/>
    <property type="match status" value="1"/>
</dbReference>
<reference evidence="3 4" key="1">
    <citation type="submission" date="2024-03" db="EMBL/GenBank/DDBJ databases">
        <title>Bacilli Hybrid Assemblies.</title>
        <authorList>
            <person name="Kovac J."/>
        </authorList>
    </citation>
    <scope>NUCLEOTIDE SEQUENCE [LARGE SCALE GENOMIC DNA]</scope>
    <source>
        <strain evidence="3 4">FSL R7-0666</strain>
    </source>
</reference>
<dbReference type="RefSeq" id="WP_343132003.1">
    <property type="nucleotide sequence ID" value="NZ_JBCITK010000001.1"/>
</dbReference>
<comment type="caution">
    <text evidence="3">The sequence shown here is derived from an EMBL/GenBank/DDBJ whole genome shotgun (WGS) entry which is preliminary data.</text>
</comment>
<dbReference type="PANTHER" id="PTHR43252">
    <property type="entry name" value="TRANSCRIPTIONAL REGULATOR YQJI"/>
    <property type="match status" value="1"/>
</dbReference>